<reference evidence="4 5" key="1">
    <citation type="submission" date="2018-01" db="EMBL/GenBank/DDBJ databases">
        <title>Complete genome sequence of Flavivirga eckloniae ECD14 isolated from seaweed Ecklonia cava.</title>
        <authorList>
            <person name="Lee J.H."/>
            <person name="Baik K.S."/>
            <person name="Seong C.N."/>
        </authorList>
    </citation>
    <scope>NUCLEOTIDE SEQUENCE [LARGE SCALE GENOMIC DNA]</scope>
    <source>
        <strain evidence="4 5">ECD14</strain>
    </source>
</reference>
<dbReference type="EMBL" id="CP025791">
    <property type="protein sequence ID" value="AUP80959.1"/>
    <property type="molecule type" value="Genomic_DNA"/>
</dbReference>
<proteinExistence type="predicted"/>
<feature type="domain" description="FecR protein" evidence="2">
    <location>
        <begin position="113"/>
        <end position="206"/>
    </location>
</feature>
<evidence type="ECO:0000256" key="1">
    <source>
        <dbReference type="SAM" id="Phobius"/>
    </source>
</evidence>
<feature type="domain" description="Protein FecR C-terminal" evidence="3">
    <location>
        <begin position="252"/>
        <end position="317"/>
    </location>
</feature>
<keyword evidence="1" id="KW-0472">Membrane</keyword>
<organism evidence="4 5">
    <name type="scientific">Flavivirga eckloniae</name>
    <dbReference type="NCBI Taxonomy" id="1803846"/>
    <lineage>
        <taxon>Bacteria</taxon>
        <taxon>Pseudomonadati</taxon>
        <taxon>Bacteroidota</taxon>
        <taxon>Flavobacteriia</taxon>
        <taxon>Flavobacteriales</taxon>
        <taxon>Flavobacteriaceae</taxon>
        <taxon>Flavivirga</taxon>
    </lineage>
</organism>
<dbReference type="PANTHER" id="PTHR30273:SF2">
    <property type="entry name" value="PROTEIN FECR"/>
    <property type="match status" value="1"/>
</dbReference>
<evidence type="ECO:0000259" key="2">
    <source>
        <dbReference type="Pfam" id="PF04773"/>
    </source>
</evidence>
<keyword evidence="5" id="KW-1185">Reference proteome</keyword>
<dbReference type="Gene3D" id="3.55.50.30">
    <property type="match status" value="1"/>
</dbReference>
<dbReference type="AlphaFoldDB" id="A0A2K9PV75"/>
<dbReference type="InterPro" id="IPR012373">
    <property type="entry name" value="Ferrdict_sens_TM"/>
</dbReference>
<sequence length="324" mass="37095">MKDSIIKEEDIWAYVSKSADEATRLKIEDWKHSTDFDEDLYNSIVKLYEITAESPYDTMVDVEAAKTEFFASVESKDKKHVGIRRYLKYASVIVLFVAIGGIVYQSLTTNMVTVATTYGEEKQITLADGSVVWLNAASKISYEKESPRTIQLDGEAFFEVAKDKTRPFTVETPDHVIVRALGTSFNVKAYPKNSYMETTLLTGKVEVTSKDYFKDRIIMLPNDHIKIVKANGKPIKSVIKNKQNVLAWRTGKMRFNNMSFKDIANELSNQLNVKLVFKNKKIEASKFTAIFKKSMPIEDILEILKTSKNFNYNLNKQTNEWIIK</sequence>
<accession>A0A2K9PV75</accession>
<dbReference type="PANTHER" id="PTHR30273">
    <property type="entry name" value="PERIPLASMIC SIGNAL SENSOR AND SIGMA FACTOR ACTIVATOR FECR-RELATED"/>
    <property type="match status" value="1"/>
</dbReference>
<dbReference type="GO" id="GO:0016989">
    <property type="term" value="F:sigma factor antagonist activity"/>
    <property type="evidence" value="ECO:0007669"/>
    <property type="project" value="TreeGrafter"/>
</dbReference>
<dbReference type="InterPro" id="IPR006860">
    <property type="entry name" value="FecR"/>
</dbReference>
<gene>
    <name evidence="4" type="ORF">C1H87_20490</name>
</gene>
<dbReference type="KEGG" id="fek:C1H87_20490"/>
<dbReference type="PIRSF" id="PIRSF018266">
    <property type="entry name" value="FecR"/>
    <property type="match status" value="1"/>
</dbReference>
<dbReference type="Pfam" id="PF16344">
    <property type="entry name" value="FecR_C"/>
    <property type="match status" value="1"/>
</dbReference>
<keyword evidence="1" id="KW-1133">Transmembrane helix</keyword>
<evidence type="ECO:0000313" key="4">
    <source>
        <dbReference type="EMBL" id="AUP80959.1"/>
    </source>
</evidence>
<name>A0A2K9PV75_9FLAO</name>
<dbReference type="Pfam" id="PF04773">
    <property type="entry name" value="FecR"/>
    <property type="match status" value="1"/>
</dbReference>
<dbReference type="InterPro" id="IPR032508">
    <property type="entry name" value="FecR_C"/>
</dbReference>
<dbReference type="OrthoDB" id="1097132at2"/>
<dbReference type="Proteomes" id="UP000235826">
    <property type="component" value="Chromosome"/>
</dbReference>
<evidence type="ECO:0008006" key="6">
    <source>
        <dbReference type="Google" id="ProtNLM"/>
    </source>
</evidence>
<evidence type="ECO:0000313" key="5">
    <source>
        <dbReference type="Proteomes" id="UP000235826"/>
    </source>
</evidence>
<feature type="transmembrane region" description="Helical" evidence="1">
    <location>
        <begin position="86"/>
        <end position="107"/>
    </location>
</feature>
<evidence type="ECO:0000259" key="3">
    <source>
        <dbReference type="Pfam" id="PF16344"/>
    </source>
</evidence>
<dbReference type="Gene3D" id="2.60.120.1440">
    <property type="match status" value="1"/>
</dbReference>
<protein>
    <recommendedName>
        <fullName evidence="6">Iron dicitrate transport regulator FecR</fullName>
    </recommendedName>
</protein>
<keyword evidence="1" id="KW-0812">Transmembrane</keyword>
<dbReference type="RefSeq" id="WP_102757602.1">
    <property type="nucleotide sequence ID" value="NZ_CP025791.1"/>
</dbReference>